<feature type="compositionally biased region" description="Basic and acidic residues" evidence="1">
    <location>
        <begin position="41"/>
        <end position="63"/>
    </location>
</feature>
<organism evidence="3">
    <name type="scientific">viral metagenome</name>
    <dbReference type="NCBI Taxonomy" id="1070528"/>
    <lineage>
        <taxon>unclassified sequences</taxon>
        <taxon>metagenomes</taxon>
        <taxon>organismal metagenomes</taxon>
    </lineage>
</organism>
<feature type="region of interest" description="Disordered" evidence="1">
    <location>
        <begin position="41"/>
        <end position="68"/>
    </location>
</feature>
<evidence type="ECO:0000313" key="3">
    <source>
        <dbReference type="EMBL" id="QHS78737.1"/>
    </source>
</evidence>
<name>A0A6C0AG17_9ZZZZ</name>
<sequence>MISKSDIAKLKKSDAITHLTKLNLSTSGGRPELLKRLREHYHNNKEKTKTSKSIAKNESECHLRNGNNIPSKSKIQLMKKDKLIELCNELKISNDGNKSDLVSRVEEFYRPTQDGNIDVDISNGVPTKTDLRKMGKKDLAARLSDNNLLTTGSRLELYKRLEEFYRPTEKTEKVDEGLVDSLSLECEDESVSENNSSNTDTTLQIIEYNDYKIGICEDTGCIHEQDESDGEWYKTNLVWDYTNACPTGYSNLTK</sequence>
<dbReference type="EMBL" id="MN740602">
    <property type="protein sequence ID" value="QHS78737.1"/>
    <property type="molecule type" value="Genomic_DNA"/>
</dbReference>
<evidence type="ECO:0000256" key="1">
    <source>
        <dbReference type="SAM" id="MobiDB-lite"/>
    </source>
</evidence>
<proteinExistence type="predicted"/>
<dbReference type="SMART" id="SM00513">
    <property type="entry name" value="SAP"/>
    <property type="match status" value="3"/>
</dbReference>
<reference evidence="3" key="1">
    <citation type="journal article" date="2020" name="Nature">
        <title>Giant virus diversity and host interactions through global metagenomics.</title>
        <authorList>
            <person name="Schulz F."/>
            <person name="Roux S."/>
            <person name="Paez-Espino D."/>
            <person name="Jungbluth S."/>
            <person name="Walsh D.A."/>
            <person name="Denef V.J."/>
            <person name="McMahon K.D."/>
            <person name="Konstantinidis K.T."/>
            <person name="Eloe-Fadrosh E.A."/>
            <person name="Kyrpides N.C."/>
            <person name="Woyke T."/>
        </authorList>
    </citation>
    <scope>NUCLEOTIDE SEQUENCE</scope>
    <source>
        <strain evidence="3">GVMAG-S-1024976-23</strain>
    </source>
</reference>
<protein>
    <recommendedName>
        <fullName evidence="2">SAP domain-containing protein</fullName>
    </recommendedName>
</protein>
<dbReference type="InterPro" id="IPR003034">
    <property type="entry name" value="SAP_dom"/>
</dbReference>
<dbReference type="PROSITE" id="PS50800">
    <property type="entry name" value="SAP"/>
    <property type="match status" value="1"/>
</dbReference>
<evidence type="ECO:0000259" key="2">
    <source>
        <dbReference type="PROSITE" id="PS50800"/>
    </source>
</evidence>
<accession>A0A6C0AG17</accession>
<dbReference type="Pfam" id="PF02037">
    <property type="entry name" value="SAP"/>
    <property type="match status" value="1"/>
</dbReference>
<feature type="domain" description="SAP" evidence="2">
    <location>
        <begin position="7"/>
        <end position="41"/>
    </location>
</feature>
<dbReference type="AlphaFoldDB" id="A0A6C0AG17"/>